<dbReference type="Gene3D" id="3.40.50.150">
    <property type="entry name" value="Vaccinia Virus protein VP39"/>
    <property type="match status" value="1"/>
</dbReference>
<name>A0ABN2WZF4_9MICO</name>
<dbReference type="RefSeq" id="WP_344337558.1">
    <property type="nucleotide sequence ID" value="NZ_BAAAPZ010000011.1"/>
</dbReference>
<keyword evidence="2" id="KW-0687">Ribonucleoprotein</keyword>
<evidence type="ECO:0000313" key="2">
    <source>
        <dbReference type="EMBL" id="GAA2101753.1"/>
    </source>
</evidence>
<dbReference type="GO" id="GO:0032259">
    <property type="term" value="P:methylation"/>
    <property type="evidence" value="ECO:0007669"/>
    <property type="project" value="UniProtKB-KW"/>
</dbReference>
<gene>
    <name evidence="2" type="ORF">GCM10009823_24700</name>
</gene>
<dbReference type="EMBL" id="BAAAPZ010000011">
    <property type="protein sequence ID" value="GAA2101753.1"/>
    <property type="molecule type" value="Genomic_DNA"/>
</dbReference>
<dbReference type="InterPro" id="IPR029063">
    <property type="entry name" value="SAM-dependent_MTases_sf"/>
</dbReference>
<keyword evidence="2" id="KW-0489">Methyltransferase</keyword>
<dbReference type="InterPro" id="IPR041497">
    <property type="entry name" value="Thump-like"/>
</dbReference>
<dbReference type="GO" id="GO:0005840">
    <property type="term" value="C:ribosome"/>
    <property type="evidence" value="ECO:0007669"/>
    <property type="project" value="UniProtKB-KW"/>
</dbReference>
<sequence length="408" mass="43431">MDEATLAQLLDPTVLTLLDGIGYSPSQELALATRLREDGMSPELARELLAQAQLRQEAEAKFGSFAERMLFTRDGLAQATRLSVAAHHARRLLAAEPGTIGDLGCGLGGDSMAIAGLGGTVRAVDADPVTAALAAYNLRSLDTVTVEQGLAEEQDLSALDVLWLDPARRTGDGRTSAARRLTDPESFSPTLTWAFSTAAHVEGVGIKLGPALDHALIPDGWEAQWVSESGDVVEVALFHGSVRQRPGRNALVLGAGSALQIHESQLPEDDEERIGELGTYLFEPDGAIVRSGLVTALCEPLGMRRVSEKIAYLTGDTLPTGSAANAVRAYEIAEVLPAGIKQLRRALVERGIGRVVIKKRGADIVPDQVRRQLKLPDGEAATLVFTRLGEDHVVLLTQPVDLSVPAEV</sequence>
<dbReference type="Proteomes" id="UP001500984">
    <property type="component" value="Unassembled WGS sequence"/>
</dbReference>
<reference evidence="2 3" key="1">
    <citation type="journal article" date="2019" name="Int. J. Syst. Evol. Microbiol.">
        <title>The Global Catalogue of Microorganisms (GCM) 10K type strain sequencing project: providing services to taxonomists for standard genome sequencing and annotation.</title>
        <authorList>
            <consortium name="The Broad Institute Genomics Platform"/>
            <consortium name="The Broad Institute Genome Sequencing Center for Infectious Disease"/>
            <person name="Wu L."/>
            <person name="Ma J."/>
        </authorList>
    </citation>
    <scope>NUCLEOTIDE SEQUENCE [LARGE SCALE GENOMIC DNA]</scope>
    <source>
        <strain evidence="2 3">JCM 15900</strain>
    </source>
</reference>
<proteinExistence type="predicted"/>
<evidence type="ECO:0000259" key="1">
    <source>
        <dbReference type="Pfam" id="PF18096"/>
    </source>
</evidence>
<organism evidence="2 3">
    <name type="scientific">Brevibacterium salitolerans</name>
    <dbReference type="NCBI Taxonomy" id="1403566"/>
    <lineage>
        <taxon>Bacteria</taxon>
        <taxon>Bacillati</taxon>
        <taxon>Actinomycetota</taxon>
        <taxon>Actinomycetes</taxon>
        <taxon>Micrococcales</taxon>
        <taxon>Brevibacteriaceae</taxon>
        <taxon>Brevibacterium</taxon>
    </lineage>
</organism>
<comment type="caution">
    <text evidence="2">The sequence shown here is derived from an EMBL/GenBank/DDBJ whole genome shotgun (WGS) entry which is preliminary data.</text>
</comment>
<keyword evidence="2" id="KW-0689">Ribosomal protein</keyword>
<keyword evidence="2" id="KW-0808">Transferase</keyword>
<dbReference type="GO" id="GO:0008168">
    <property type="term" value="F:methyltransferase activity"/>
    <property type="evidence" value="ECO:0007669"/>
    <property type="project" value="UniProtKB-KW"/>
</dbReference>
<dbReference type="SUPFAM" id="SSF53335">
    <property type="entry name" value="S-adenosyl-L-methionine-dependent methyltransferases"/>
    <property type="match status" value="1"/>
</dbReference>
<evidence type="ECO:0000313" key="3">
    <source>
        <dbReference type="Proteomes" id="UP001500984"/>
    </source>
</evidence>
<protein>
    <submittedName>
        <fullName evidence="2">50S ribosomal protein L11 methyltransferase</fullName>
    </submittedName>
</protein>
<keyword evidence="3" id="KW-1185">Reference proteome</keyword>
<feature type="domain" description="THUMP-like" evidence="1">
    <location>
        <begin position="327"/>
        <end position="399"/>
    </location>
</feature>
<dbReference type="Pfam" id="PF18096">
    <property type="entry name" value="Thump_like"/>
    <property type="match status" value="1"/>
</dbReference>
<accession>A0ABN2WZF4</accession>